<dbReference type="RefSeq" id="WP_017839651.1">
    <property type="nucleotide sequence ID" value="NZ_CP035467.1"/>
</dbReference>
<evidence type="ECO:0000256" key="3">
    <source>
        <dbReference type="ARBA" id="ARBA00023065"/>
    </source>
</evidence>
<dbReference type="OrthoDB" id="5637912at2"/>
<evidence type="ECO:0000313" key="5">
    <source>
        <dbReference type="Proteomes" id="UP000305881"/>
    </source>
</evidence>
<evidence type="ECO:0000256" key="1">
    <source>
        <dbReference type="ARBA" id="ARBA00005850"/>
    </source>
</evidence>
<reference evidence="5" key="1">
    <citation type="journal article" date="2019" name="J. Bacteriol.">
        <title>A Mutagenic Screen Identifies a TonB-Dependent Receptor Required for the Lanthanide Metal Switch in the Type I Methanotroph 'Methylotuvimicrobium buryatense' 5GB1C.</title>
        <authorList>
            <person name="Groom J.D."/>
            <person name="Ford S.M."/>
            <person name="Pesesky M.W."/>
            <person name="Lidstrom M.E."/>
        </authorList>
    </citation>
    <scope>NUCLEOTIDE SEQUENCE [LARGE SCALE GENOMIC DNA]</scope>
    <source>
        <strain evidence="5">5GB1C</strain>
    </source>
</reference>
<dbReference type="NCBIfam" id="TIGR00309">
    <property type="entry name" value="V_ATPase_subD"/>
    <property type="match status" value="1"/>
</dbReference>
<dbReference type="STRING" id="675511.GCA_000341735_01053"/>
<evidence type="ECO:0000313" key="4">
    <source>
        <dbReference type="EMBL" id="QCW82517.1"/>
    </source>
</evidence>
<dbReference type="KEGG" id="mbur:EQU24_09935"/>
<dbReference type="AlphaFoldDB" id="A0A4P9UMV5"/>
<dbReference type="Proteomes" id="UP000305881">
    <property type="component" value="Chromosome"/>
</dbReference>
<protein>
    <submittedName>
        <fullName evidence="4">V-type ATP synthase subunit D</fullName>
    </submittedName>
</protein>
<evidence type="ECO:0000256" key="2">
    <source>
        <dbReference type="ARBA" id="ARBA00022448"/>
    </source>
</evidence>
<comment type="similarity">
    <text evidence="1">Belongs to the V-ATPase D subunit family.</text>
</comment>
<proteinExistence type="inferred from homology"/>
<name>A0A4P9UMV5_METBY</name>
<keyword evidence="3" id="KW-0406">Ion transport</keyword>
<dbReference type="EMBL" id="CP035467">
    <property type="protein sequence ID" value="QCW82517.1"/>
    <property type="molecule type" value="Genomic_DNA"/>
</dbReference>
<gene>
    <name evidence="4" type="ORF">EQU24_09935</name>
</gene>
<accession>A0A4P9UMV5</accession>
<dbReference type="Gene3D" id="1.10.287.3240">
    <property type="match status" value="1"/>
</dbReference>
<dbReference type="NCBIfam" id="NF002565">
    <property type="entry name" value="PRK02195.1"/>
    <property type="match status" value="1"/>
</dbReference>
<organism evidence="4 5">
    <name type="scientific">Methylotuvimicrobium buryatense</name>
    <name type="common">Methylomicrobium buryatense</name>
    <dbReference type="NCBI Taxonomy" id="95641"/>
    <lineage>
        <taxon>Bacteria</taxon>
        <taxon>Pseudomonadati</taxon>
        <taxon>Pseudomonadota</taxon>
        <taxon>Gammaproteobacteria</taxon>
        <taxon>Methylococcales</taxon>
        <taxon>Methylococcaceae</taxon>
        <taxon>Methylotuvimicrobium</taxon>
    </lineage>
</organism>
<dbReference type="GO" id="GO:0046961">
    <property type="term" value="F:proton-transporting ATPase activity, rotational mechanism"/>
    <property type="evidence" value="ECO:0007669"/>
    <property type="project" value="InterPro"/>
</dbReference>
<sequence>MARLSLNKASLHKESAKLKRYRQYLPSLDLKRRQLMAERAKGLAQLKTTELQIEQCRQKVSETLPMVSYRDINLNDLVKVSAVEIGEENIVGITVPILRKVDLVTMTYSPYLKPHWVDALVVQLKLMLELKLRQQVDRRRLTILEAAVKKVTQKVNLFDKVLIPKTERNIRKIRIYLSDAERADVVRAKMTKQLRIKQGV</sequence>
<keyword evidence="5" id="KW-1185">Reference proteome</keyword>
<keyword evidence="2" id="KW-0813">Transport</keyword>
<dbReference type="InterPro" id="IPR002699">
    <property type="entry name" value="V_ATPase_D"/>
</dbReference>
<dbReference type="Pfam" id="PF01813">
    <property type="entry name" value="ATP-synt_D"/>
    <property type="match status" value="1"/>
</dbReference>